<name>A0ABV5WI19_9BACI</name>
<proteinExistence type="predicted"/>
<gene>
    <name evidence="1" type="ORF">ACFFMS_17945</name>
</gene>
<reference evidence="1 2" key="1">
    <citation type="submission" date="2024-09" db="EMBL/GenBank/DDBJ databases">
        <authorList>
            <person name="Sun Q."/>
            <person name="Mori K."/>
        </authorList>
    </citation>
    <scope>NUCLEOTIDE SEQUENCE [LARGE SCALE GENOMIC DNA]</scope>
    <source>
        <strain evidence="1 2">JCM 11201</strain>
    </source>
</reference>
<sequence>MSVVSIQEKTNLGKRIKSIHTLGPTGTNCEKAAKLWFEREGINGEVILHKTLEEAIIQVKNTENSALLGCAVYPKLHNLVFANLAHIELVDSFIIPTYNMVLAARKETDMHQDCKLASHPAPVDLAYTFSDNILLVNSNSQAALDCASGNADACITTITAARKNNLVIIKDFGEVPMCFTLHAKGK</sequence>
<evidence type="ECO:0000313" key="1">
    <source>
        <dbReference type="EMBL" id="MFB9760247.1"/>
    </source>
</evidence>
<keyword evidence="2" id="KW-1185">Reference proteome</keyword>
<evidence type="ECO:0008006" key="3">
    <source>
        <dbReference type="Google" id="ProtNLM"/>
    </source>
</evidence>
<dbReference type="RefSeq" id="WP_342047596.1">
    <property type="nucleotide sequence ID" value="NZ_JBHMAF010000120.1"/>
</dbReference>
<evidence type="ECO:0000313" key="2">
    <source>
        <dbReference type="Proteomes" id="UP001589609"/>
    </source>
</evidence>
<accession>A0ABV5WI19</accession>
<dbReference type="EMBL" id="JBHMAF010000120">
    <property type="protein sequence ID" value="MFB9760247.1"/>
    <property type="molecule type" value="Genomic_DNA"/>
</dbReference>
<organism evidence="1 2">
    <name type="scientific">Ectobacillus funiculus</name>
    <dbReference type="NCBI Taxonomy" id="137993"/>
    <lineage>
        <taxon>Bacteria</taxon>
        <taxon>Bacillati</taxon>
        <taxon>Bacillota</taxon>
        <taxon>Bacilli</taxon>
        <taxon>Bacillales</taxon>
        <taxon>Bacillaceae</taxon>
        <taxon>Ectobacillus</taxon>
    </lineage>
</organism>
<dbReference type="Proteomes" id="UP001589609">
    <property type="component" value="Unassembled WGS sequence"/>
</dbReference>
<dbReference type="SUPFAM" id="SSF53850">
    <property type="entry name" value="Periplasmic binding protein-like II"/>
    <property type="match status" value="1"/>
</dbReference>
<protein>
    <recommendedName>
        <fullName evidence="3">Prephenate dehydratase</fullName>
    </recommendedName>
</protein>
<comment type="caution">
    <text evidence="1">The sequence shown here is derived from an EMBL/GenBank/DDBJ whole genome shotgun (WGS) entry which is preliminary data.</text>
</comment>